<comment type="caution">
    <text evidence="3">The sequence shown here is derived from an EMBL/GenBank/DDBJ whole genome shotgun (WGS) entry which is preliminary data.</text>
</comment>
<evidence type="ECO:0000256" key="2">
    <source>
        <dbReference type="SAM" id="Phobius"/>
    </source>
</evidence>
<dbReference type="Proteomes" id="UP000034739">
    <property type="component" value="Unassembled WGS sequence"/>
</dbReference>
<dbReference type="InterPro" id="IPR000983">
    <property type="entry name" value="Bac_GSPG_pilin"/>
</dbReference>
<dbReference type="SUPFAM" id="SSF54523">
    <property type="entry name" value="Pili subunits"/>
    <property type="match status" value="1"/>
</dbReference>
<dbReference type="GO" id="GO:0015628">
    <property type="term" value="P:protein secretion by the type II secretion system"/>
    <property type="evidence" value="ECO:0007669"/>
    <property type="project" value="InterPro"/>
</dbReference>
<feature type="transmembrane region" description="Helical" evidence="2">
    <location>
        <begin position="16"/>
        <end position="37"/>
    </location>
</feature>
<sequence>MKKIFNSNKGFTLLELLIVIALIGILVSLGAASYTAAQKKTRDARRQADMKAIQDAFEQYYANYNGNYPTSASCTADTTYLPAGVPKDPKTDVAYTITCDATGSTYCSCATMEGTTTGGNATDASCTFGAGTYYCVKNRQ</sequence>
<protein>
    <submittedName>
        <fullName evidence="3">Type II secretion system protein G</fullName>
    </submittedName>
</protein>
<evidence type="ECO:0000313" key="4">
    <source>
        <dbReference type="Proteomes" id="UP000034739"/>
    </source>
</evidence>
<keyword evidence="1" id="KW-0488">Methylation</keyword>
<dbReference type="Pfam" id="PF07963">
    <property type="entry name" value="N_methyl"/>
    <property type="match status" value="1"/>
</dbReference>
<organism evidence="3 4">
    <name type="scientific">Candidatus Gottesmanbacteria bacterium GW2011_GWA2_47_9</name>
    <dbReference type="NCBI Taxonomy" id="1618445"/>
    <lineage>
        <taxon>Bacteria</taxon>
        <taxon>Candidatus Gottesmaniibacteriota</taxon>
    </lineage>
</organism>
<dbReference type="PANTHER" id="PTHR30093">
    <property type="entry name" value="GENERAL SECRETION PATHWAY PROTEIN G"/>
    <property type="match status" value="1"/>
</dbReference>
<gene>
    <name evidence="3" type="ORF">UY16_C0015G0044</name>
</gene>
<dbReference type="EMBL" id="LCOY01000015">
    <property type="protein sequence ID" value="KKU88006.1"/>
    <property type="molecule type" value="Genomic_DNA"/>
</dbReference>
<dbReference type="InterPro" id="IPR045584">
    <property type="entry name" value="Pilin-like"/>
</dbReference>
<dbReference type="AlphaFoldDB" id="A0A0G1U1R9"/>
<dbReference type="PRINTS" id="PR00813">
    <property type="entry name" value="BCTERIALGSPG"/>
</dbReference>
<dbReference type="InterPro" id="IPR012902">
    <property type="entry name" value="N_methyl_site"/>
</dbReference>
<dbReference type="Gene3D" id="3.30.700.10">
    <property type="entry name" value="Glycoprotein, Type 4 Pilin"/>
    <property type="match status" value="1"/>
</dbReference>
<keyword evidence="2" id="KW-1133">Transmembrane helix</keyword>
<name>A0A0G1U1R9_9BACT</name>
<dbReference type="NCBIfam" id="TIGR02532">
    <property type="entry name" value="IV_pilin_GFxxxE"/>
    <property type="match status" value="1"/>
</dbReference>
<evidence type="ECO:0000256" key="1">
    <source>
        <dbReference type="ARBA" id="ARBA00022481"/>
    </source>
</evidence>
<evidence type="ECO:0000313" key="3">
    <source>
        <dbReference type="EMBL" id="KKU88006.1"/>
    </source>
</evidence>
<keyword evidence="2" id="KW-0472">Membrane</keyword>
<accession>A0A0G1U1R9</accession>
<dbReference type="GO" id="GO:0015627">
    <property type="term" value="C:type II protein secretion system complex"/>
    <property type="evidence" value="ECO:0007669"/>
    <property type="project" value="InterPro"/>
</dbReference>
<dbReference type="PROSITE" id="PS00409">
    <property type="entry name" value="PROKAR_NTER_METHYL"/>
    <property type="match status" value="1"/>
</dbReference>
<proteinExistence type="predicted"/>
<reference evidence="3 4" key="1">
    <citation type="journal article" date="2015" name="Nature">
        <title>rRNA introns, odd ribosomes, and small enigmatic genomes across a large radiation of phyla.</title>
        <authorList>
            <person name="Brown C.T."/>
            <person name="Hug L.A."/>
            <person name="Thomas B.C."/>
            <person name="Sharon I."/>
            <person name="Castelle C.J."/>
            <person name="Singh A."/>
            <person name="Wilkins M.J."/>
            <person name="Williams K.H."/>
            <person name="Banfield J.F."/>
        </authorList>
    </citation>
    <scope>NUCLEOTIDE SEQUENCE [LARGE SCALE GENOMIC DNA]</scope>
</reference>
<dbReference type="PANTHER" id="PTHR30093:SF47">
    <property type="entry name" value="TYPE IV PILUS NON-CORE MINOR PILIN PILE"/>
    <property type="match status" value="1"/>
</dbReference>
<keyword evidence="2" id="KW-0812">Transmembrane</keyword>